<sequence length="339" mass="36883">MTGRRVLTVLVLVAAVVIPAAVLVVLRGGEDADVTPDQRQAEQADIPFEAGVQAGRIPRDPVIAARLGAPVARVEWDIATPAQELRPIVAAYARRGVRVQPLAGYEGRMPTKAEAENVGAWARVVGPEGGMWRSLDPKLAVQAIEFGNETSFAYQGTQKRGGEYARLARDASRATNAAGVGLFIQADDANQVDGWINQMYDAVPDLHEYAAAWIVHPYGNEWRRRLDWAIARTSENGSPRIPIAITEYGVANDGGRCLDKNYGWPLCLTSAQAADILSGVVRELRADYPRVTQFILYNNHDLRPPGTNADAENYFGARRSDGSSKGAYTRAAEQVMATR</sequence>
<dbReference type="Proteomes" id="UP001058860">
    <property type="component" value="Chromosome"/>
</dbReference>
<evidence type="ECO:0000313" key="2">
    <source>
        <dbReference type="EMBL" id="UUY06164.1"/>
    </source>
</evidence>
<dbReference type="EMBL" id="CP088295">
    <property type="protein sequence ID" value="UUY06164.1"/>
    <property type="molecule type" value="Genomic_DNA"/>
</dbReference>
<keyword evidence="3" id="KW-1185">Reference proteome</keyword>
<organism evidence="2 3">
    <name type="scientific">Svornostia abyssi</name>
    <dbReference type="NCBI Taxonomy" id="2898438"/>
    <lineage>
        <taxon>Bacteria</taxon>
        <taxon>Bacillati</taxon>
        <taxon>Actinomycetota</taxon>
        <taxon>Thermoleophilia</taxon>
        <taxon>Solirubrobacterales</taxon>
        <taxon>Baekduiaceae</taxon>
        <taxon>Svornostia</taxon>
    </lineage>
</organism>
<dbReference type="SUPFAM" id="SSF51445">
    <property type="entry name" value="(Trans)glycosidases"/>
    <property type="match status" value="1"/>
</dbReference>
<dbReference type="Gene3D" id="3.20.20.80">
    <property type="entry name" value="Glycosidases"/>
    <property type="match status" value="1"/>
</dbReference>
<evidence type="ECO:0000313" key="3">
    <source>
        <dbReference type="Proteomes" id="UP001058860"/>
    </source>
</evidence>
<dbReference type="InterPro" id="IPR017853">
    <property type="entry name" value="GH"/>
</dbReference>
<evidence type="ECO:0008006" key="4">
    <source>
        <dbReference type="Google" id="ProtNLM"/>
    </source>
</evidence>
<feature type="region of interest" description="Disordered" evidence="1">
    <location>
        <begin position="318"/>
        <end position="339"/>
    </location>
</feature>
<name>A0ABY5PN74_9ACTN</name>
<proteinExistence type="predicted"/>
<reference evidence="3" key="1">
    <citation type="submission" date="2021-11" db="EMBL/GenBank/DDBJ databases">
        <title>Cultivation dependent microbiological survey of springs from the worlds oldest radium mine currently devoted to the extraction of radon-saturated water.</title>
        <authorList>
            <person name="Kapinusova G."/>
            <person name="Smrhova T."/>
            <person name="Strejcek M."/>
            <person name="Suman J."/>
            <person name="Jani K."/>
            <person name="Pajer P."/>
            <person name="Uhlik O."/>
        </authorList>
    </citation>
    <scope>NUCLEOTIDE SEQUENCE [LARGE SCALE GENOMIC DNA]</scope>
    <source>
        <strain evidence="3">J379</strain>
    </source>
</reference>
<evidence type="ECO:0000256" key="1">
    <source>
        <dbReference type="SAM" id="MobiDB-lite"/>
    </source>
</evidence>
<accession>A0ABY5PN74</accession>
<gene>
    <name evidence="2" type="ORF">LRS13_11830</name>
</gene>
<dbReference type="RefSeq" id="WP_353866593.1">
    <property type="nucleotide sequence ID" value="NZ_CP088295.1"/>
</dbReference>
<protein>
    <recommendedName>
        <fullName evidence="4">Asl1-like glycosyl hydrolase catalytic domain-containing protein</fullName>
    </recommendedName>
</protein>